<evidence type="ECO:0000259" key="3">
    <source>
        <dbReference type="Pfam" id="PF00892"/>
    </source>
</evidence>
<gene>
    <name evidence="4" type="ORF">GND95_12140</name>
</gene>
<dbReference type="OrthoDB" id="9814238at2"/>
<dbReference type="PANTHER" id="PTHR22911">
    <property type="entry name" value="ACYL-MALONYL CONDENSING ENZYME-RELATED"/>
    <property type="match status" value="1"/>
</dbReference>
<feature type="domain" description="EamA" evidence="3">
    <location>
        <begin position="143"/>
        <end position="275"/>
    </location>
</feature>
<evidence type="ECO:0000256" key="1">
    <source>
        <dbReference type="ARBA" id="ARBA00007362"/>
    </source>
</evidence>
<keyword evidence="2" id="KW-0472">Membrane</keyword>
<evidence type="ECO:0000313" key="5">
    <source>
        <dbReference type="Proteomes" id="UP000483018"/>
    </source>
</evidence>
<protein>
    <submittedName>
        <fullName evidence="4">EamA family transporter</fullName>
    </submittedName>
</protein>
<dbReference type="InterPro" id="IPR000620">
    <property type="entry name" value="EamA_dom"/>
</dbReference>
<keyword evidence="5" id="KW-1185">Reference proteome</keyword>
<comment type="similarity">
    <text evidence="1">Belongs to the EamA transporter family.</text>
</comment>
<dbReference type="Proteomes" id="UP000483018">
    <property type="component" value="Unassembled WGS sequence"/>
</dbReference>
<feature type="domain" description="EamA" evidence="3">
    <location>
        <begin position="2"/>
        <end position="129"/>
    </location>
</feature>
<feature type="transmembrane region" description="Helical" evidence="2">
    <location>
        <begin position="20"/>
        <end position="42"/>
    </location>
</feature>
<feature type="transmembrane region" description="Helical" evidence="2">
    <location>
        <begin position="115"/>
        <end position="138"/>
    </location>
</feature>
<feature type="transmembrane region" description="Helical" evidence="2">
    <location>
        <begin position="54"/>
        <end position="75"/>
    </location>
</feature>
<accession>A0A7C8HDU8</accession>
<organism evidence="4 5">
    <name type="scientific">Defluviitalea raffinosedens</name>
    <dbReference type="NCBI Taxonomy" id="1450156"/>
    <lineage>
        <taxon>Bacteria</taxon>
        <taxon>Bacillati</taxon>
        <taxon>Bacillota</taxon>
        <taxon>Clostridia</taxon>
        <taxon>Lachnospirales</taxon>
        <taxon>Defluviitaleaceae</taxon>
        <taxon>Defluviitalea</taxon>
    </lineage>
</organism>
<reference evidence="4 5" key="1">
    <citation type="submission" date="2019-12" db="EMBL/GenBank/DDBJ databases">
        <title>Defluviitalea raffinosedens, isolated from a biogas fermenter, genome sequencing and characterization.</title>
        <authorList>
            <person name="Rettenmaier R."/>
            <person name="Schneider M."/>
            <person name="Neuhaus K."/>
            <person name="Liebl W."/>
            <person name="Zverlov V."/>
        </authorList>
    </citation>
    <scope>NUCLEOTIDE SEQUENCE [LARGE SCALE GENOMIC DNA]</scope>
    <source>
        <strain evidence="4 5">249c-K6</strain>
    </source>
</reference>
<name>A0A7C8HDU8_9FIRM</name>
<keyword evidence="2" id="KW-1133">Transmembrane helix</keyword>
<keyword evidence="2" id="KW-0812">Transmembrane</keyword>
<evidence type="ECO:0000313" key="4">
    <source>
        <dbReference type="EMBL" id="KAE9630701.1"/>
    </source>
</evidence>
<comment type="caution">
    <text evidence="4">The sequence shown here is derived from an EMBL/GenBank/DDBJ whole genome shotgun (WGS) entry which is preliminary data.</text>
</comment>
<dbReference type="AlphaFoldDB" id="A0A7C8HDU8"/>
<dbReference type="GO" id="GO:0016020">
    <property type="term" value="C:membrane"/>
    <property type="evidence" value="ECO:0007669"/>
    <property type="project" value="InterPro"/>
</dbReference>
<feature type="transmembrane region" description="Helical" evidence="2">
    <location>
        <begin position="144"/>
        <end position="162"/>
    </location>
</feature>
<feature type="transmembrane region" description="Helical" evidence="2">
    <location>
        <begin position="203"/>
        <end position="223"/>
    </location>
</feature>
<evidence type="ECO:0000256" key="2">
    <source>
        <dbReference type="SAM" id="Phobius"/>
    </source>
</evidence>
<dbReference type="Pfam" id="PF00892">
    <property type="entry name" value="EamA"/>
    <property type="match status" value="2"/>
</dbReference>
<dbReference type="PANTHER" id="PTHR22911:SF102">
    <property type="entry name" value="MEMBRANE PROTEIN"/>
    <property type="match status" value="1"/>
</dbReference>
<feature type="transmembrane region" description="Helical" evidence="2">
    <location>
        <begin position="260"/>
        <end position="276"/>
    </location>
</feature>
<dbReference type="SUPFAM" id="SSF103481">
    <property type="entry name" value="Multidrug resistance efflux transporter EmrE"/>
    <property type="match status" value="2"/>
</dbReference>
<sequence>MLISSLFIVGTIGIFRRYIPLSSALLAFFRGLIGSVSLLAFIKLRRTETWEGMGVKKFAGLIINGAFLGINWILLFEAFNYTTIAKATLCYYMQPTIVLMLSPLVFKEKLTAKKIVCALVALAGMIFVSGVVSMNVVQEEDLKGILFGLGAACFYAMVVILNKKITDVDAYQKTIIQLISAAVVLVPYLVITGQFKAIVFNGRLVLLLLIVGIIHTGVVYALYFGSMSGLKAQTISILSYIDPVVAMIVSALILGERMTLWEIIGAVLIIGSAIVSEQEPKKIRFSTKFRQ</sequence>
<dbReference type="InterPro" id="IPR037185">
    <property type="entry name" value="EmrE-like"/>
</dbReference>
<feature type="transmembrane region" description="Helical" evidence="2">
    <location>
        <begin position="235"/>
        <end position="254"/>
    </location>
</feature>
<proteinExistence type="inferred from homology"/>
<feature type="transmembrane region" description="Helical" evidence="2">
    <location>
        <begin position="174"/>
        <end position="191"/>
    </location>
</feature>
<dbReference type="EMBL" id="WSLF01000014">
    <property type="protein sequence ID" value="KAE9630701.1"/>
    <property type="molecule type" value="Genomic_DNA"/>
</dbReference>